<dbReference type="InterPro" id="IPR037522">
    <property type="entry name" value="HD_GYP_dom"/>
</dbReference>
<dbReference type="Pfam" id="PF13487">
    <property type="entry name" value="HD_5"/>
    <property type="match status" value="1"/>
</dbReference>
<dbReference type="Gene3D" id="6.10.340.10">
    <property type="match status" value="1"/>
</dbReference>
<dbReference type="RefSeq" id="WP_036817923.1">
    <property type="nucleotide sequence ID" value="NZ_AVBF01000014.1"/>
</dbReference>
<accession>A0A0A2TC56</accession>
<keyword evidence="2" id="KW-1003">Cell membrane</keyword>
<dbReference type="InterPro" id="IPR006675">
    <property type="entry name" value="HDIG_dom"/>
</dbReference>
<dbReference type="GO" id="GO:0005886">
    <property type="term" value="C:plasma membrane"/>
    <property type="evidence" value="ECO:0007669"/>
    <property type="project" value="UniProtKB-SubCell"/>
</dbReference>
<keyword evidence="3 4" id="KW-0472">Membrane</keyword>
<evidence type="ECO:0000313" key="9">
    <source>
        <dbReference type="Proteomes" id="UP000030147"/>
    </source>
</evidence>
<feature type="transmembrane region" description="Helical" evidence="4">
    <location>
        <begin position="108"/>
        <end position="128"/>
    </location>
</feature>
<sequence>MSPFSLFQKRILLNYIIGSMIAVFGVGSVFIFHTLSLSSSEMLYLLFIMIVSGMIMLASEFLMYSKHIKPVKSIYQSNSPTMEELEHAFLTAHRFPLLTVKRILGPHLFGLSLPASILSVILIASGILNLPYYYIGLAWGGAILIAVMHALIEFFLTYRSAQDIIQDISKKALRLNSSPLTIEGKYHLSIQRKLLVSALFTSVFPVLLFILAAQIRLTESNTTTLSSYWNWASLIVLVIFGLSLCGSILLYKSIEEPIQSLQTRFENVYMGDLKQMENTYSDEFAYLVSGFNHMVSGIQDRDERNEQLLESFFTVFAATLDARDAYTAGHSKRVAEYSIKIANEAGLPNEEVDLLRKSALLHDIGKIGVRDNVLLKDGKLTDEEFELIKQHPVMGANILEQVDLPEELQPLLPGVKYHHERFDGKGYPEGLSGYDIPKFGRLMAVADAFDAMTSDRPYRKGMPFEKALSIIEDGKGSQWDPYYAELFLRIMRREETEAVSSYSQVP</sequence>
<keyword evidence="4" id="KW-1133">Transmembrane helix</keyword>
<dbReference type="CDD" id="cd00077">
    <property type="entry name" value="HDc"/>
    <property type="match status" value="1"/>
</dbReference>
<evidence type="ECO:0000256" key="1">
    <source>
        <dbReference type="ARBA" id="ARBA00004236"/>
    </source>
</evidence>
<feature type="transmembrane region" description="Helical" evidence="4">
    <location>
        <begin position="228"/>
        <end position="251"/>
    </location>
</feature>
<dbReference type="STRING" id="1385514.N782_05730"/>
<evidence type="ECO:0000313" key="8">
    <source>
        <dbReference type="EMBL" id="KGP73372.1"/>
    </source>
</evidence>
<feature type="domain" description="HAMP" evidence="5">
    <location>
        <begin position="252"/>
        <end position="303"/>
    </location>
</feature>
<feature type="domain" description="HD" evidence="6">
    <location>
        <begin position="327"/>
        <end position="452"/>
    </location>
</feature>
<dbReference type="InterPro" id="IPR003607">
    <property type="entry name" value="HD/PDEase_dom"/>
</dbReference>
<dbReference type="PANTHER" id="PTHR45228">
    <property type="entry name" value="CYCLIC DI-GMP PHOSPHODIESTERASE TM_0186-RELATED"/>
    <property type="match status" value="1"/>
</dbReference>
<keyword evidence="9" id="KW-1185">Reference proteome</keyword>
<dbReference type="InterPro" id="IPR006674">
    <property type="entry name" value="HD_domain"/>
</dbReference>
<dbReference type="GO" id="GO:0007165">
    <property type="term" value="P:signal transduction"/>
    <property type="evidence" value="ECO:0007669"/>
    <property type="project" value="InterPro"/>
</dbReference>
<dbReference type="eggNOG" id="COG2206">
    <property type="taxonomic scope" value="Bacteria"/>
</dbReference>
<dbReference type="PROSITE" id="PS51832">
    <property type="entry name" value="HD_GYP"/>
    <property type="match status" value="1"/>
</dbReference>
<evidence type="ECO:0000256" key="4">
    <source>
        <dbReference type="SAM" id="Phobius"/>
    </source>
</evidence>
<dbReference type="PROSITE" id="PS51831">
    <property type="entry name" value="HD"/>
    <property type="match status" value="1"/>
</dbReference>
<dbReference type="InterPro" id="IPR052020">
    <property type="entry name" value="Cyclic_di-GMP/3'3'-cGAMP_PDE"/>
</dbReference>
<evidence type="ECO:0000259" key="6">
    <source>
        <dbReference type="PROSITE" id="PS51831"/>
    </source>
</evidence>
<evidence type="ECO:0000259" key="7">
    <source>
        <dbReference type="PROSITE" id="PS51832"/>
    </source>
</evidence>
<evidence type="ECO:0000256" key="2">
    <source>
        <dbReference type="ARBA" id="ARBA00022475"/>
    </source>
</evidence>
<evidence type="ECO:0000256" key="3">
    <source>
        <dbReference type="ARBA" id="ARBA00023136"/>
    </source>
</evidence>
<feature type="transmembrane region" description="Helical" evidence="4">
    <location>
        <begin position="42"/>
        <end position="64"/>
    </location>
</feature>
<feature type="transmembrane region" description="Helical" evidence="4">
    <location>
        <begin position="194"/>
        <end position="216"/>
    </location>
</feature>
<dbReference type="PROSITE" id="PS50885">
    <property type="entry name" value="HAMP"/>
    <property type="match status" value="1"/>
</dbReference>
<keyword evidence="4" id="KW-0812">Transmembrane</keyword>
<dbReference type="InterPro" id="IPR003660">
    <property type="entry name" value="HAMP_dom"/>
</dbReference>
<protein>
    <submittedName>
        <fullName evidence="8">Chemotaxis protein CheY</fullName>
    </submittedName>
</protein>
<dbReference type="EMBL" id="AVBF01000014">
    <property type="protein sequence ID" value="KGP73372.1"/>
    <property type="molecule type" value="Genomic_DNA"/>
</dbReference>
<dbReference type="SMART" id="SM00471">
    <property type="entry name" value="HDc"/>
    <property type="match status" value="1"/>
</dbReference>
<dbReference type="SUPFAM" id="SSF109604">
    <property type="entry name" value="HD-domain/PDEase-like"/>
    <property type="match status" value="1"/>
</dbReference>
<organism evidence="8 9">
    <name type="scientific">Pontibacillus yanchengensis Y32</name>
    <dbReference type="NCBI Taxonomy" id="1385514"/>
    <lineage>
        <taxon>Bacteria</taxon>
        <taxon>Bacillati</taxon>
        <taxon>Bacillota</taxon>
        <taxon>Bacilli</taxon>
        <taxon>Bacillales</taxon>
        <taxon>Bacillaceae</taxon>
        <taxon>Pontibacillus</taxon>
    </lineage>
</organism>
<feature type="domain" description="HD-GYP" evidence="7">
    <location>
        <begin position="305"/>
        <end position="503"/>
    </location>
</feature>
<dbReference type="AlphaFoldDB" id="A0A0A2TC56"/>
<feature type="transmembrane region" description="Helical" evidence="4">
    <location>
        <begin position="12"/>
        <end position="36"/>
    </location>
</feature>
<dbReference type="Proteomes" id="UP000030147">
    <property type="component" value="Unassembled WGS sequence"/>
</dbReference>
<evidence type="ECO:0000259" key="5">
    <source>
        <dbReference type="PROSITE" id="PS50885"/>
    </source>
</evidence>
<name>A0A0A2TC56_9BACI</name>
<gene>
    <name evidence="8" type="ORF">N782_05730</name>
</gene>
<reference evidence="8 9" key="1">
    <citation type="journal article" date="2015" name="Stand. Genomic Sci.">
        <title>High quality draft genome sequence of the moderately halophilic bacterium Pontibacillus yanchengensis Y32(T) and comparison among Pontibacillus genomes.</title>
        <authorList>
            <person name="Huang J."/>
            <person name="Qiao Z.X."/>
            <person name="Tang J.W."/>
            <person name="Wang G."/>
        </authorList>
    </citation>
    <scope>NUCLEOTIDE SEQUENCE [LARGE SCALE GENOMIC DNA]</scope>
    <source>
        <strain evidence="8 9">Y32</strain>
    </source>
</reference>
<proteinExistence type="predicted"/>
<dbReference type="Gene3D" id="1.10.3210.10">
    <property type="entry name" value="Hypothetical protein af1432"/>
    <property type="match status" value="1"/>
</dbReference>
<feature type="transmembrane region" description="Helical" evidence="4">
    <location>
        <begin position="134"/>
        <end position="156"/>
    </location>
</feature>
<comment type="caution">
    <text evidence="8">The sequence shown here is derived from an EMBL/GenBank/DDBJ whole genome shotgun (WGS) entry which is preliminary data.</text>
</comment>
<dbReference type="NCBIfam" id="TIGR00277">
    <property type="entry name" value="HDIG"/>
    <property type="match status" value="1"/>
</dbReference>
<comment type="subcellular location">
    <subcellularLocation>
        <location evidence="1">Cell membrane</location>
    </subcellularLocation>
</comment>